<dbReference type="Proteomes" id="UP000095283">
    <property type="component" value="Unplaced"/>
</dbReference>
<reference evidence="2" key="1">
    <citation type="submission" date="2016-11" db="UniProtKB">
        <authorList>
            <consortium name="WormBaseParasite"/>
        </authorList>
    </citation>
    <scope>IDENTIFICATION</scope>
</reference>
<sequence length="275" mass="31695">MLTASNHNFGMQRTSVNLPVEIAYISKQRPDLLNAAIREYIDSKNSEGVGDRRMSESDKVMVHVFLNSQDWKDVTAVADIESPCDIVSHRIANAMLEFDRKYSSIQNGVHVTEDNQFFKDVTDSFERERLNFLLKSLFTVPKSFAHTYQMAKRLVSEKHIAECKKLFMECLRQVRREIRFVQETMRESIKVGTQSVRYIILVKNDVPPIPNDHIEELPTPTSSGQLRNFERAVNGDDVYKESSDERSLGEEEDLDLFIIKPKPKELKKPSKANLI</sequence>
<name>A0A1I7X1C9_HETBA</name>
<dbReference type="WBParaSite" id="Hba_11256">
    <property type="protein sequence ID" value="Hba_11256"/>
    <property type="gene ID" value="Hba_11256"/>
</dbReference>
<organism evidence="1 2">
    <name type="scientific">Heterorhabditis bacteriophora</name>
    <name type="common">Entomopathogenic nematode worm</name>
    <dbReference type="NCBI Taxonomy" id="37862"/>
    <lineage>
        <taxon>Eukaryota</taxon>
        <taxon>Metazoa</taxon>
        <taxon>Ecdysozoa</taxon>
        <taxon>Nematoda</taxon>
        <taxon>Chromadorea</taxon>
        <taxon>Rhabditida</taxon>
        <taxon>Rhabditina</taxon>
        <taxon>Rhabditomorpha</taxon>
        <taxon>Strongyloidea</taxon>
        <taxon>Heterorhabditidae</taxon>
        <taxon>Heterorhabditis</taxon>
    </lineage>
</organism>
<accession>A0A1I7X1C9</accession>
<dbReference type="AlphaFoldDB" id="A0A1I7X1C9"/>
<proteinExistence type="predicted"/>
<protein>
    <submittedName>
        <fullName evidence="2">SPK domain-containing protein</fullName>
    </submittedName>
</protein>
<evidence type="ECO:0000313" key="1">
    <source>
        <dbReference type="Proteomes" id="UP000095283"/>
    </source>
</evidence>
<evidence type="ECO:0000313" key="2">
    <source>
        <dbReference type="WBParaSite" id="Hba_11256"/>
    </source>
</evidence>
<keyword evidence="1" id="KW-1185">Reference proteome</keyword>